<gene>
    <name evidence="2" type="ORF">LAUMK136_04027</name>
</gene>
<evidence type="ECO:0000256" key="1">
    <source>
        <dbReference type="SAM" id="MobiDB-lite"/>
    </source>
</evidence>
<evidence type="ECO:0000313" key="3">
    <source>
        <dbReference type="Proteomes" id="UP000273307"/>
    </source>
</evidence>
<protein>
    <submittedName>
        <fullName evidence="2">Uncharacterized protein</fullName>
    </submittedName>
</protein>
<dbReference type="Proteomes" id="UP000273307">
    <property type="component" value="Unassembled WGS sequence"/>
</dbReference>
<keyword evidence="3" id="KW-1185">Reference proteome</keyword>
<organism evidence="2 3">
    <name type="scientific">Mycobacterium attenuatum</name>
    <dbReference type="NCBI Taxonomy" id="2341086"/>
    <lineage>
        <taxon>Bacteria</taxon>
        <taxon>Bacillati</taxon>
        <taxon>Actinomycetota</taxon>
        <taxon>Actinomycetes</taxon>
        <taxon>Mycobacteriales</taxon>
        <taxon>Mycobacteriaceae</taxon>
        <taxon>Mycobacterium</taxon>
    </lineage>
</organism>
<accession>A0A498QAP0</accession>
<dbReference type="AlphaFoldDB" id="A0A498QAP0"/>
<proteinExistence type="predicted"/>
<feature type="region of interest" description="Disordered" evidence="1">
    <location>
        <begin position="115"/>
        <end position="135"/>
    </location>
</feature>
<feature type="region of interest" description="Disordered" evidence="1">
    <location>
        <begin position="193"/>
        <end position="233"/>
    </location>
</feature>
<feature type="compositionally biased region" description="Basic and acidic residues" evidence="1">
    <location>
        <begin position="118"/>
        <end position="130"/>
    </location>
</feature>
<sequence length="271" mass="29077">MSGPRRCRGQVPDLPFMPARGCNRLAGQGWPKGHREATLSLGRKLGLVVHVNAPILTARSGPTRHELQRLHIAGQIAAGTARNAISCRGLQEPTGPCASTVPAAPARTLCLIAQGDNPSRRTDQRSGAHERNRRADKRAWVKWSLGIGSWLARYLVVLVAAVHVPASSQISNPKINWVSRAPGAVADRVAPNVGLRGSSARPQGGEPQSSDRAKARNQSTDESPLDRADHGVSSHFSSTFRAALRQRVLSATSRNQRVALPIPNCVIARTL</sequence>
<evidence type="ECO:0000313" key="2">
    <source>
        <dbReference type="EMBL" id="VBA41425.1"/>
    </source>
</evidence>
<reference evidence="2 3" key="1">
    <citation type="submission" date="2018-09" db="EMBL/GenBank/DDBJ databases">
        <authorList>
            <person name="Tagini F."/>
        </authorList>
    </citation>
    <scope>NUCLEOTIDE SEQUENCE [LARGE SCALE GENOMIC DNA]</scope>
    <source>
        <strain evidence="2 3">MK136</strain>
    </source>
</reference>
<name>A0A498QAP0_9MYCO</name>
<dbReference type="EMBL" id="UPHP01000111">
    <property type="protein sequence ID" value="VBA41425.1"/>
    <property type="molecule type" value="Genomic_DNA"/>
</dbReference>